<dbReference type="Pfam" id="PF00523">
    <property type="entry name" value="Fusion_gly"/>
    <property type="match status" value="1"/>
</dbReference>
<reference evidence="19" key="1">
    <citation type="submission" date="2021-05" db="EMBL/GenBank/DDBJ databases">
        <title>Comparation of mammalian active virome structures and with host-virus interactions in sympatric communities.</title>
        <authorList>
            <person name="Tan Z."/>
            <person name="Nie F.-Y."/>
            <person name="Zhang Y.-Z."/>
        </authorList>
    </citation>
    <scope>NUCLEOTIDE SEQUENCE</scope>
    <source>
        <strain evidence="19">WFB_Rsin</strain>
    </source>
</reference>
<keyword evidence="5" id="KW-1169">Fusion of virus membrane with host cell membrane</keyword>
<evidence type="ECO:0000256" key="11">
    <source>
        <dbReference type="ARBA" id="ARBA00022879"/>
    </source>
</evidence>
<evidence type="ECO:0000313" key="19">
    <source>
        <dbReference type="EMBL" id="UBB42363.1"/>
    </source>
</evidence>
<evidence type="ECO:0000256" key="14">
    <source>
        <dbReference type="ARBA" id="ARBA00023136"/>
    </source>
</evidence>
<dbReference type="SUPFAM" id="SSF69922">
    <property type="entry name" value="Head and neck region of the ectodomain of NDV fusion glycoprotein"/>
    <property type="match status" value="1"/>
</dbReference>
<dbReference type="Gene3D" id="2.40.490.10">
    <property type="entry name" value="Newcastle disease virus like domain"/>
    <property type="match status" value="1"/>
</dbReference>
<dbReference type="GO" id="GO:0019031">
    <property type="term" value="C:viral envelope"/>
    <property type="evidence" value="ECO:0007669"/>
    <property type="project" value="UniProtKB-KW"/>
</dbReference>
<dbReference type="Proteomes" id="UP001263515">
    <property type="component" value="Segment"/>
</dbReference>
<dbReference type="Gene3D" id="2.60.40.1690">
    <property type="entry name" value="Head and neck region of the ectodomain of NDV fusion glycoprotein"/>
    <property type="match status" value="1"/>
</dbReference>
<evidence type="ECO:0000256" key="1">
    <source>
        <dbReference type="ARBA" id="ARBA00008211"/>
    </source>
</evidence>
<evidence type="ECO:0000313" key="20">
    <source>
        <dbReference type="Proteomes" id="UP001263515"/>
    </source>
</evidence>
<keyword evidence="7 18" id="KW-0812">Transmembrane</keyword>
<evidence type="ECO:0000256" key="18">
    <source>
        <dbReference type="RuleBase" id="RU003705"/>
    </source>
</evidence>
<keyword evidence="3" id="KW-1168">Fusion of virus membrane with host membrane</keyword>
<dbReference type="GO" id="GO:0019064">
    <property type="term" value="P:fusion of virus membrane with host plasma membrane"/>
    <property type="evidence" value="ECO:0007669"/>
    <property type="project" value="UniProtKB-KW"/>
</dbReference>
<dbReference type="InterPro" id="IPR000776">
    <property type="entry name" value="Fusion_F0_Paramyxovir"/>
</dbReference>
<dbReference type="SUPFAM" id="SSF58069">
    <property type="entry name" value="Virus ectodomain"/>
    <property type="match status" value="1"/>
</dbReference>
<evidence type="ECO:0000256" key="16">
    <source>
        <dbReference type="ARBA" id="ARBA00023180"/>
    </source>
</evidence>
<evidence type="ECO:0000256" key="17">
    <source>
        <dbReference type="ARBA" id="ARBA00023296"/>
    </source>
</evidence>
<comment type="subunit">
    <text evidence="18">Homotrimer of disulfide-linked F1-F2.</text>
</comment>
<keyword evidence="17" id="KW-1160">Virus entry into host cell</keyword>
<dbReference type="Gene3D" id="1.10.287.2480">
    <property type="match status" value="1"/>
</dbReference>
<keyword evidence="10" id="KW-1043">Host membrane</keyword>
<evidence type="ECO:0000256" key="3">
    <source>
        <dbReference type="ARBA" id="ARBA00022506"/>
    </source>
</evidence>
<evidence type="ECO:0000256" key="6">
    <source>
        <dbReference type="ARBA" id="ARBA00022595"/>
    </source>
</evidence>
<dbReference type="GO" id="GO:0020002">
    <property type="term" value="C:host cell plasma membrane"/>
    <property type="evidence" value="ECO:0007669"/>
    <property type="project" value="UniProtKB-SubCell"/>
</dbReference>
<keyword evidence="14 18" id="KW-0472">Membrane</keyword>
<evidence type="ECO:0000256" key="9">
    <source>
        <dbReference type="ARBA" id="ARBA00022844"/>
    </source>
</evidence>
<keyword evidence="8" id="KW-0732">Signal</keyword>
<sequence length="545" mass="60126">MAPKKALMVLTILLTNQIIGGIDLAHLMNLGTVPTAIRSLVYYTYPKPYYLTVDLLPSISGIDGNCDYPSFHNYNKTLQNIIRPLAENIKKLTAPVVRTGIQSRFAGIIIGTIALGVATAAQITAAIALSKAQQNARSIMYLKKSVQETNAAVQDLANANRLIVKMVSTIQGQINNIIQPALNNMSCQIKDLQLASALNLYLTELTTVFHNQLTNPALEPLSIQALKSLLGSTLPAVLNSFNVEYITVSEMMASGLITGQVIAVDIEKLTLILLIQIPIISPIRAAKVIDLTSITIHSNNQEVQVVLPKRILEIGSEILGYDGSICQVTKEMMFCPYNDAYVIPLHQKMCMTGKTEECVLTPVTGTFPRRFLSTTGSIVANCRDLVCSCKKPAKIIYQPDERPITIIDKSECSTLMLDTITIEIQNTLNSSFHRAISLSGNQIKMLTPLDLSAEIAQHNDLIVSAENHIKKSENFLAMINPIIVNNTVIIILIIAACLIIGSLIMLFFWVKYLTLEVKRLNTDMHFIDNNIQMQNFPDRLPVLLR</sequence>
<dbReference type="GO" id="GO:0055036">
    <property type="term" value="C:virion membrane"/>
    <property type="evidence" value="ECO:0007669"/>
    <property type="project" value="UniProtKB-SubCell"/>
</dbReference>
<name>A0AAE8XRX1_9MONO</name>
<keyword evidence="16" id="KW-0325">Glycoprotein</keyword>
<protein>
    <recommendedName>
        <fullName evidence="2 18">Fusion glycoprotein F0</fullName>
    </recommendedName>
</protein>
<evidence type="ECO:0000256" key="15">
    <source>
        <dbReference type="ARBA" id="ARBA00023157"/>
    </source>
</evidence>
<keyword evidence="9" id="KW-0946">Virion</keyword>
<evidence type="ECO:0000256" key="5">
    <source>
        <dbReference type="ARBA" id="ARBA00022521"/>
    </source>
</evidence>
<evidence type="ECO:0000256" key="13">
    <source>
        <dbReference type="ARBA" id="ARBA00023054"/>
    </source>
</evidence>
<dbReference type="Gene3D" id="6.10.10.110">
    <property type="match status" value="1"/>
</dbReference>
<dbReference type="EMBL" id="MZ328287">
    <property type="protein sequence ID" value="UBB42363.1"/>
    <property type="molecule type" value="Viral_cRNA"/>
</dbReference>
<evidence type="ECO:0000256" key="8">
    <source>
        <dbReference type="ARBA" id="ARBA00022729"/>
    </source>
</evidence>
<evidence type="ECO:0000256" key="12">
    <source>
        <dbReference type="ARBA" id="ARBA00022989"/>
    </source>
</evidence>
<evidence type="ECO:0000256" key="2">
    <source>
        <dbReference type="ARBA" id="ARBA00016586"/>
    </source>
</evidence>
<comment type="similarity">
    <text evidence="1 18">Belongs to the paramyxoviruses fusion glycoprotein family.</text>
</comment>
<keyword evidence="20" id="KW-1185">Reference proteome</keyword>
<feature type="transmembrane region" description="Helical" evidence="18">
    <location>
        <begin position="488"/>
        <end position="510"/>
    </location>
</feature>
<keyword evidence="12 18" id="KW-1133">Transmembrane helix</keyword>
<keyword evidence="6" id="KW-1162">Viral penetration into host cytoplasm</keyword>
<evidence type="ECO:0000256" key="4">
    <source>
        <dbReference type="ARBA" id="ARBA00022511"/>
    </source>
</evidence>
<proteinExistence type="inferred from homology"/>
<organism evidence="19 20">
    <name type="scientific">Wufeng Rhinolophus sinicus rubulavirus 1</name>
    <dbReference type="NCBI Taxonomy" id="2877512"/>
    <lineage>
        <taxon>Viruses</taxon>
        <taxon>Riboviria</taxon>
        <taxon>Orthornavirae</taxon>
        <taxon>Negarnaviricota</taxon>
        <taxon>Haploviricotina</taxon>
        <taxon>Monjiviricetes</taxon>
        <taxon>Mononegavirales</taxon>
        <taxon>Paramyxoviridae</taxon>
        <taxon>Rubulavirinae</taxon>
        <taxon>Orthorubulavirus</taxon>
        <taxon>Orthorubulavirus rhinolophi</taxon>
    </lineage>
</organism>
<comment type="subcellular location">
    <subcellularLocation>
        <location evidence="18">Virion membrane</location>
        <topology evidence="18">Single-pass type I membrane protein</topology>
    </subcellularLocation>
    <subcellularLocation>
        <location evidence="18">Host cell membrane</location>
        <topology evidence="18">Single-pass membrane protein</topology>
    </subcellularLocation>
</comment>
<accession>A0AAE8XRX1</accession>
<keyword evidence="15" id="KW-1015">Disulfide bond</keyword>
<dbReference type="GO" id="GO:0046718">
    <property type="term" value="P:symbiont entry into host cell"/>
    <property type="evidence" value="ECO:0007669"/>
    <property type="project" value="UniProtKB-KW"/>
</dbReference>
<keyword evidence="13" id="KW-0175">Coiled coil</keyword>
<keyword evidence="4" id="KW-1032">Host cell membrane</keyword>
<keyword evidence="11 18" id="KW-0261">Viral envelope protein</keyword>
<evidence type="ECO:0000256" key="7">
    <source>
        <dbReference type="ARBA" id="ARBA00022692"/>
    </source>
</evidence>
<evidence type="ECO:0000256" key="10">
    <source>
        <dbReference type="ARBA" id="ARBA00022870"/>
    </source>
</evidence>